<organism evidence="2 3">
    <name type="scientific">Ensete ventricosum</name>
    <name type="common">Abyssinian banana</name>
    <name type="synonym">Musa ensete</name>
    <dbReference type="NCBI Taxonomy" id="4639"/>
    <lineage>
        <taxon>Eukaryota</taxon>
        <taxon>Viridiplantae</taxon>
        <taxon>Streptophyta</taxon>
        <taxon>Embryophyta</taxon>
        <taxon>Tracheophyta</taxon>
        <taxon>Spermatophyta</taxon>
        <taxon>Magnoliopsida</taxon>
        <taxon>Liliopsida</taxon>
        <taxon>Zingiberales</taxon>
        <taxon>Musaceae</taxon>
        <taxon>Ensete</taxon>
    </lineage>
</organism>
<comment type="caution">
    <text evidence="2">The sequence shown here is derived from an EMBL/GenBank/DDBJ whole genome shotgun (WGS) entry which is preliminary data.</text>
</comment>
<dbReference type="EMBL" id="AMZH03004259">
    <property type="protein sequence ID" value="RRT69699.1"/>
    <property type="molecule type" value="Genomic_DNA"/>
</dbReference>
<evidence type="ECO:0000313" key="3">
    <source>
        <dbReference type="Proteomes" id="UP000287651"/>
    </source>
</evidence>
<accession>A0A427A095</accession>
<evidence type="ECO:0000313" key="2">
    <source>
        <dbReference type="EMBL" id="RRT69699.1"/>
    </source>
</evidence>
<sequence length="135" mass="14660">MLPLDVLQEARADLPVEEVVEEAAIVLDGLETGLLRNVVGGVHPLLFLDQRQDALSAKERHHRQERNRWPPSSLASGRWFGVFTASSGEKRGCHASDDGRSRSGSVASISGQSMVSSSPGGLPTHRREQLHMVGE</sequence>
<gene>
    <name evidence="2" type="ORF">B296_00001487</name>
</gene>
<evidence type="ECO:0000256" key="1">
    <source>
        <dbReference type="SAM" id="MobiDB-lite"/>
    </source>
</evidence>
<protein>
    <submittedName>
        <fullName evidence="2">Uncharacterized protein</fullName>
    </submittedName>
</protein>
<feature type="compositionally biased region" description="Basic and acidic residues" evidence="1">
    <location>
        <begin position="88"/>
        <end position="101"/>
    </location>
</feature>
<name>A0A427A095_ENSVE</name>
<feature type="region of interest" description="Disordered" evidence="1">
    <location>
        <begin position="88"/>
        <end position="135"/>
    </location>
</feature>
<reference evidence="2 3" key="1">
    <citation type="journal article" date="2014" name="Agronomy (Basel)">
        <title>A Draft Genome Sequence for Ensete ventricosum, the Drought-Tolerant Tree Against Hunger.</title>
        <authorList>
            <person name="Harrison J."/>
            <person name="Moore K.A."/>
            <person name="Paszkiewicz K."/>
            <person name="Jones T."/>
            <person name="Grant M."/>
            <person name="Ambacheew D."/>
            <person name="Muzemil S."/>
            <person name="Studholme D.J."/>
        </authorList>
    </citation>
    <scope>NUCLEOTIDE SEQUENCE [LARGE SCALE GENOMIC DNA]</scope>
</reference>
<dbReference type="AlphaFoldDB" id="A0A427A095"/>
<feature type="compositionally biased region" description="Basic and acidic residues" evidence="1">
    <location>
        <begin position="125"/>
        <end position="135"/>
    </location>
</feature>
<dbReference type="Proteomes" id="UP000287651">
    <property type="component" value="Unassembled WGS sequence"/>
</dbReference>
<proteinExistence type="predicted"/>
<feature type="compositionally biased region" description="Polar residues" evidence="1">
    <location>
        <begin position="102"/>
        <end position="119"/>
    </location>
</feature>